<feature type="transmembrane region" description="Helical" evidence="20">
    <location>
        <begin position="233"/>
        <end position="252"/>
    </location>
</feature>
<evidence type="ECO:0000256" key="8">
    <source>
        <dbReference type="ARBA" id="ARBA00022741"/>
    </source>
</evidence>
<dbReference type="InterPro" id="IPR044812">
    <property type="entry name" value="CERK1/LYK3-like"/>
</dbReference>
<protein>
    <recommendedName>
        <fullName evidence="2">non-specific serine/threonine protein kinase</fullName>
        <ecNumber evidence="2">2.7.11.1</ecNumber>
    </recommendedName>
</protein>
<dbReference type="Gene3D" id="3.30.200.20">
    <property type="entry name" value="Phosphorylase Kinase, domain 1"/>
    <property type="match status" value="1"/>
</dbReference>
<dbReference type="PANTHER" id="PTHR46204:SF15">
    <property type="entry name" value="LYSM DOMAIN RECEPTOR-LIKE KINASE 3"/>
    <property type="match status" value="1"/>
</dbReference>
<feature type="chain" id="PRO_5038582575" description="non-specific serine/threonine protein kinase" evidence="21">
    <location>
        <begin position="23"/>
        <end position="626"/>
    </location>
</feature>
<evidence type="ECO:0000256" key="3">
    <source>
        <dbReference type="ARBA" id="ARBA00022475"/>
    </source>
</evidence>
<dbReference type="FunFam" id="1.10.510.10:FF:000468">
    <property type="entry name" value="PTI1-like tyrosine-protein kinase 3"/>
    <property type="match status" value="1"/>
</dbReference>
<evidence type="ECO:0000256" key="10">
    <source>
        <dbReference type="ARBA" id="ARBA00022840"/>
    </source>
</evidence>
<sequence length="626" mass="70150">MKLIFSLLLFLFLECFFSKVESKCVKGCDIALASYHVMPAFKLQNITNFMQSKIVSAFNSSDVLIRYNRDILSNRANIFSYSRVNIPFPCDCIGGEFLGHVFEYTANERDSYDLIANSYYASLTSVQVLQKFNSYHPNHIPIKAKVNVTVNCSCGNSQISKDYGLFITYPLRSTDSLEKIANASKLDEGLIQNFNPDVNFSKGSGIVFIPGRDQNGHYVSLYPRTGFPKGATVGISIAGIFGLLLFVMFIYVRYFEKKEEKKTIQQETSMALSTRNGCETSGSSGHATSLTGVMMEKSREFSYQELAKATNNFSLDSKIGQGGFGTVYYAELRGKKTAIKKMKVQATREFLAELKVLTSVHHWNLVHLIGYCVEGFLFLVYEYMDNGNLSQHLHNSEREPMSWSTRLQIALDVARGLEYIHDHSVPVYIHRDIKSDNILLNENFTGKIADFGLTKLTDVASSTDNTIHVAGTFGYMPPENAYGRISRKIDVYAFGVVLYQLISAKAAVIKTDKPSTEFESLEIKTNESVDEYKSLVTLFDEVIDGEGDYIEGLRKLVDPRLGDNYSIDSISKMAQLAKDCTNRDPKGRPRMRAVVVSLMKLNSTIDDGSMRGSEALSPIVEHDDQN</sequence>
<evidence type="ECO:0000256" key="1">
    <source>
        <dbReference type="ARBA" id="ARBA00004162"/>
    </source>
</evidence>
<evidence type="ECO:0000256" key="15">
    <source>
        <dbReference type="ARBA" id="ARBA00023180"/>
    </source>
</evidence>
<feature type="region of interest" description="Disordered" evidence="19">
    <location>
        <begin position="607"/>
        <end position="626"/>
    </location>
</feature>
<evidence type="ECO:0000256" key="19">
    <source>
        <dbReference type="SAM" id="MobiDB-lite"/>
    </source>
</evidence>
<dbReference type="PANTHER" id="PTHR46204">
    <property type="entry name" value="CHITIN ELICITOR RECEPTOR KINASE 1-RELATED"/>
    <property type="match status" value="1"/>
</dbReference>
<proteinExistence type="predicted"/>
<keyword evidence="9 23" id="KW-0418">Kinase</keyword>
<evidence type="ECO:0000256" key="14">
    <source>
        <dbReference type="ARBA" id="ARBA00023170"/>
    </source>
</evidence>
<evidence type="ECO:0000313" key="24">
    <source>
        <dbReference type="Proteomes" id="UP001058974"/>
    </source>
</evidence>
<evidence type="ECO:0000256" key="4">
    <source>
        <dbReference type="ARBA" id="ARBA00022527"/>
    </source>
</evidence>
<dbReference type="GO" id="GO:0004674">
    <property type="term" value="F:protein serine/threonine kinase activity"/>
    <property type="evidence" value="ECO:0007669"/>
    <property type="project" value="UniProtKB-KW"/>
</dbReference>
<dbReference type="AlphaFoldDB" id="A0A9D4YAI3"/>
<evidence type="ECO:0000259" key="22">
    <source>
        <dbReference type="PROSITE" id="PS50011"/>
    </source>
</evidence>
<keyword evidence="5" id="KW-0808">Transferase</keyword>
<dbReference type="Pfam" id="PF23577">
    <property type="entry name" value="LysM_RLK"/>
    <property type="match status" value="1"/>
</dbReference>
<comment type="catalytic activity">
    <reaction evidence="17">
        <text>L-seryl-[protein] + ATP = O-phospho-L-seryl-[protein] + ADP + H(+)</text>
        <dbReference type="Rhea" id="RHEA:17989"/>
        <dbReference type="Rhea" id="RHEA-COMP:9863"/>
        <dbReference type="Rhea" id="RHEA-COMP:11604"/>
        <dbReference type="ChEBI" id="CHEBI:15378"/>
        <dbReference type="ChEBI" id="CHEBI:29999"/>
        <dbReference type="ChEBI" id="CHEBI:30616"/>
        <dbReference type="ChEBI" id="CHEBI:83421"/>
        <dbReference type="ChEBI" id="CHEBI:456216"/>
        <dbReference type="EC" id="2.7.11.1"/>
    </reaction>
</comment>
<dbReference type="PROSITE" id="PS00108">
    <property type="entry name" value="PROTEIN_KINASE_ST"/>
    <property type="match status" value="1"/>
</dbReference>
<keyword evidence="11 20" id="KW-1133">Transmembrane helix</keyword>
<evidence type="ECO:0000256" key="20">
    <source>
        <dbReference type="SAM" id="Phobius"/>
    </source>
</evidence>
<dbReference type="InterPro" id="IPR011009">
    <property type="entry name" value="Kinase-like_dom_sf"/>
</dbReference>
<dbReference type="SMART" id="SM00220">
    <property type="entry name" value="S_TKc"/>
    <property type="match status" value="1"/>
</dbReference>
<evidence type="ECO:0000256" key="9">
    <source>
        <dbReference type="ARBA" id="ARBA00022777"/>
    </source>
</evidence>
<keyword evidence="4" id="KW-0723">Serine/threonine-protein kinase</keyword>
<dbReference type="Proteomes" id="UP001058974">
    <property type="component" value="Chromosome 2"/>
</dbReference>
<dbReference type="PROSITE" id="PS00107">
    <property type="entry name" value="PROTEIN_KINASE_ATP"/>
    <property type="match status" value="1"/>
</dbReference>
<dbReference type="InterPro" id="IPR017441">
    <property type="entry name" value="Protein_kinase_ATP_BS"/>
</dbReference>
<dbReference type="GO" id="GO:0045087">
    <property type="term" value="P:innate immune response"/>
    <property type="evidence" value="ECO:0007669"/>
    <property type="project" value="InterPro"/>
</dbReference>
<comment type="catalytic activity">
    <reaction evidence="16">
        <text>L-threonyl-[protein] + ATP = O-phospho-L-threonyl-[protein] + ADP + H(+)</text>
        <dbReference type="Rhea" id="RHEA:46608"/>
        <dbReference type="Rhea" id="RHEA-COMP:11060"/>
        <dbReference type="Rhea" id="RHEA-COMP:11605"/>
        <dbReference type="ChEBI" id="CHEBI:15378"/>
        <dbReference type="ChEBI" id="CHEBI:30013"/>
        <dbReference type="ChEBI" id="CHEBI:30616"/>
        <dbReference type="ChEBI" id="CHEBI:61977"/>
        <dbReference type="ChEBI" id="CHEBI:456216"/>
        <dbReference type="EC" id="2.7.11.1"/>
    </reaction>
</comment>
<evidence type="ECO:0000256" key="16">
    <source>
        <dbReference type="ARBA" id="ARBA00047899"/>
    </source>
</evidence>
<dbReference type="Pfam" id="PF23472">
    <property type="entry name" value="LysM2_CERK1_LYK3_4_5"/>
    <property type="match status" value="1"/>
</dbReference>
<feature type="domain" description="Protein kinase" evidence="22">
    <location>
        <begin position="313"/>
        <end position="605"/>
    </location>
</feature>
<dbReference type="Gramene" id="Psat02G0078300-T1">
    <property type="protein sequence ID" value="KAI5433635.1"/>
    <property type="gene ID" value="KIW84_020783"/>
</dbReference>
<dbReference type="EMBL" id="JAMSHJ010000002">
    <property type="protein sequence ID" value="KAI5433635.1"/>
    <property type="molecule type" value="Genomic_DNA"/>
</dbReference>
<reference evidence="23 24" key="1">
    <citation type="journal article" date="2022" name="Nat. Genet.">
        <title>Improved pea reference genome and pan-genome highlight genomic features and evolutionary characteristics.</title>
        <authorList>
            <person name="Yang T."/>
            <person name="Liu R."/>
            <person name="Luo Y."/>
            <person name="Hu S."/>
            <person name="Wang D."/>
            <person name="Wang C."/>
            <person name="Pandey M.K."/>
            <person name="Ge S."/>
            <person name="Xu Q."/>
            <person name="Li N."/>
            <person name="Li G."/>
            <person name="Huang Y."/>
            <person name="Saxena R.K."/>
            <person name="Ji Y."/>
            <person name="Li M."/>
            <person name="Yan X."/>
            <person name="He Y."/>
            <person name="Liu Y."/>
            <person name="Wang X."/>
            <person name="Xiang C."/>
            <person name="Varshney R.K."/>
            <person name="Ding H."/>
            <person name="Gao S."/>
            <person name="Zong X."/>
        </authorList>
    </citation>
    <scope>NUCLEOTIDE SEQUENCE [LARGE SCALE GENOMIC DNA]</scope>
    <source>
        <strain evidence="23 24">cv. Zhongwan 6</strain>
    </source>
</reference>
<dbReference type="SUPFAM" id="SSF56112">
    <property type="entry name" value="Protein kinase-like (PK-like)"/>
    <property type="match status" value="1"/>
</dbReference>
<dbReference type="FunFam" id="3.30.200.20:FF:000468">
    <property type="entry name" value="LysM receptor kinase 2"/>
    <property type="match status" value="1"/>
</dbReference>
<organism evidence="23 24">
    <name type="scientific">Pisum sativum</name>
    <name type="common">Garden pea</name>
    <name type="synonym">Lathyrus oleraceus</name>
    <dbReference type="NCBI Taxonomy" id="3888"/>
    <lineage>
        <taxon>Eukaryota</taxon>
        <taxon>Viridiplantae</taxon>
        <taxon>Streptophyta</taxon>
        <taxon>Embryophyta</taxon>
        <taxon>Tracheophyta</taxon>
        <taxon>Spermatophyta</taxon>
        <taxon>Magnoliopsida</taxon>
        <taxon>eudicotyledons</taxon>
        <taxon>Gunneridae</taxon>
        <taxon>Pentapetalae</taxon>
        <taxon>rosids</taxon>
        <taxon>fabids</taxon>
        <taxon>Fabales</taxon>
        <taxon>Fabaceae</taxon>
        <taxon>Papilionoideae</taxon>
        <taxon>50 kb inversion clade</taxon>
        <taxon>NPAAA clade</taxon>
        <taxon>Hologalegina</taxon>
        <taxon>IRL clade</taxon>
        <taxon>Fabeae</taxon>
        <taxon>Lathyrus</taxon>
    </lineage>
</organism>
<keyword evidence="24" id="KW-1185">Reference proteome</keyword>
<keyword evidence="13" id="KW-1015">Disulfide bond</keyword>
<comment type="caution">
    <text evidence="23">The sequence shown here is derived from an EMBL/GenBank/DDBJ whole genome shotgun (WGS) entry which is preliminary data.</text>
</comment>
<dbReference type="InterPro" id="IPR008271">
    <property type="entry name" value="Ser/Thr_kinase_AS"/>
</dbReference>
<accession>A0A9D4YAI3</accession>
<dbReference type="GO" id="GO:0009617">
    <property type="term" value="P:response to bacterium"/>
    <property type="evidence" value="ECO:0007669"/>
    <property type="project" value="UniProtKB-ARBA"/>
</dbReference>
<dbReference type="PROSITE" id="PS50011">
    <property type="entry name" value="PROTEIN_KINASE_DOM"/>
    <property type="match status" value="1"/>
</dbReference>
<dbReference type="EC" id="2.7.11.1" evidence="2"/>
<feature type="binding site" evidence="18">
    <location>
        <position position="341"/>
    </location>
    <ligand>
        <name>ATP</name>
        <dbReference type="ChEBI" id="CHEBI:30616"/>
    </ligand>
</feature>
<comment type="subcellular location">
    <subcellularLocation>
        <location evidence="1">Cell membrane</location>
        <topology evidence="1">Single-pass membrane protein</topology>
    </subcellularLocation>
</comment>
<evidence type="ECO:0000256" key="11">
    <source>
        <dbReference type="ARBA" id="ARBA00022989"/>
    </source>
</evidence>
<evidence type="ECO:0000256" key="2">
    <source>
        <dbReference type="ARBA" id="ARBA00012513"/>
    </source>
</evidence>
<evidence type="ECO:0000256" key="7">
    <source>
        <dbReference type="ARBA" id="ARBA00022729"/>
    </source>
</evidence>
<evidence type="ECO:0000256" key="17">
    <source>
        <dbReference type="ARBA" id="ARBA00048679"/>
    </source>
</evidence>
<evidence type="ECO:0000256" key="13">
    <source>
        <dbReference type="ARBA" id="ARBA00023157"/>
    </source>
</evidence>
<dbReference type="Pfam" id="PF07714">
    <property type="entry name" value="PK_Tyr_Ser-Thr"/>
    <property type="match status" value="1"/>
</dbReference>
<dbReference type="GO" id="GO:0005886">
    <property type="term" value="C:plasma membrane"/>
    <property type="evidence" value="ECO:0007669"/>
    <property type="project" value="UniProtKB-SubCell"/>
</dbReference>
<evidence type="ECO:0000256" key="12">
    <source>
        <dbReference type="ARBA" id="ARBA00023136"/>
    </source>
</evidence>
<dbReference type="InterPro" id="IPR000719">
    <property type="entry name" value="Prot_kinase_dom"/>
</dbReference>
<evidence type="ECO:0000256" key="21">
    <source>
        <dbReference type="SAM" id="SignalP"/>
    </source>
</evidence>
<evidence type="ECO:0000313" key="23">
    <source>
        <dbReference type="EMBL" id="KAI5433635.1"/>
    </source>
</evidence>
<dbReference type="InterPro" id="IPR001245">
    <property type="entry name" value="Ser-Thr/Tyr_kinase_cat_dom"/>
</dbReference>
<evidence type="ECO:0000256" key="5">
    <source>
        <dbReference type="ARBA" id="ARBA00022679"/>
    </source>
</evidence>
<keyword evidence="15" id="KW-0325">Glycoprotein</keyword>
<dbReference type="Gene3D" id="1.10.510.10">
    <property type="entry name" value="Transferase(Phosphotransferase) domain 1"/>
    <property type="match status" value="1"/>
</dbReference>
<gene>
    <name evidence="23" type="ORF">KIW84_020783</name>
</gene>
<keyword evidence="14 23" id="KW-0675">Receptor</keyword>
<dbReference type="InterPro" id="IPR056562">
    <property type="entry name" value="LysM2_CERK1_LYK3_4_5"/>
</dbReference>
<name>A0A9D4YAI3_PEA</name>
<keyword evidence="10 18" id="KW-0067">ATP-binding</keyword>
<keyword evidence="3" id="KW-1003">Cell membrane</keyword>
<keyword evidence="6 20" id="KW-0812">Transmembrane</keyword>
<keyword evidence="7 21" id="KW-0732">Signal</keyword>
<dbReference type="GO" id="GO:0019199">
    <property type="term" value="F:transmembrane receptor protein kinase activity"/>
    <property type="evidence" value="ECO:0007669"/>
    <property type="project" value="InterPro"/>
</dbReference>
<evidence type="ECO:0000256" key="6">
    <source>
        <dbReference type="ARBA" id="ARBA00022692"/>
    </source>
</evidence>
<keyword evidence="12 20" id="KW-0472">Membrane</keyword>
<keyword evidence="8 18" id="KW-0547">Nucleotide-binding</keyword>
<dbReference type="GO" id="GO:0005524">
    <property type="term" value="F:ATP binding"/>
    <property type="evidence" value="ECO:0007669"/>
    <property type="project" value="UniProtKB-UniRule"/>
</dbReference>
<feature type="signal peptide" evidence="21">
    <location>
        <begin position="1"/>
        <end position="22"/>
    </location>
</feature>
<dbReference type="InterPro" id="IPR057097">
    <property type="entry name" value="LysM_RLK3/10"/>
</dbReference>
<evidence type="ECO:0000256" key="18">
    <source>
        <dbReference type="PROSITE-ProRule" id="PRU10141"/>
    </source>
</evidence>